<dbReference type="EMBL" id="LKEJ01000144">
    <property type="protein sequence ID" value="KTB60233.1"/>
    <property type="molecule type" value="Genomic_DNA"/>
</dbReference>
<keyword evidence="2" id="KW-1185">Reference proteome</keyword>
<protein>
    <submittedName>
        <fullName evidence="1">Uncharacterized protein</fullName>
    </submittedName>
</protein>
<accession>A0A0W0HH27</accession>
<name>A0A0W0HH27_PSEVI</name>
<gene>
    <name evidence="1" type="ORF">AO067_04690</name>
</gene>
<sequence>MQTHSQRFRYPKFRAGVQHTQVDNSHHLDYRLQSVVLENPEDTSLVALLADLKEGCLSTDELYDKHHPMIDSQIIEALIIDLDKHYLLTEGRYIQPNGVLSGKEFTRKLNATIAAFHRKQGDSSLYQRMKDQTVTRTQLIGFALEYYHIVKQAPKVISPAMAHHSSPEVYQGIKKLFLEEHDHESLLADALSAVSVDREKLKYVAPLDSTFSIYSSLGVYARQHLLSFISSLFLFEEPYPEFNELFLESCERLGIPKAFWGPIIGHSNVNESEGHGNITNDLLSHFPAVSEEEARVTLVHVCSLLELMGKWDSQICSYYESGVKLRLFS</sequence>
<comment type="caution">
    <text evidence="1">The sequence shown here is derived from an EMBL/GenBank/DDBJ whole genome shotgun (WGS) entry which is preliminary data.</text>
</comment>
<evidence type="ECO:0000313" key="1">
    <source>
        <dbReference type="EMBL" id="KTB60233.1"/>
    </source>
</evidence>
<reference evidence="1 2" key="1">
    <citation type="submission" date="2015-09" db="EMBL/GenBank/DDBJ databases">
        <title>Genome sequence of ICMP 13104.</title>
        <authorList>
            <person name="Visnovsky S."/>
            <person name="Lu A."/>
            <person name="Panda P."/>
            <person name="Pitman A."/>
        </authorList>
    </citation>
    <scope>NUCLEOTIDE SEQUENCE [LARGE SCALE GENOMIC DNA]</scope>
    <source>
        <strain evidence="1 2">ICMP 13104</strain>
    </source>
</reference>
<proteinExistence type="predicted"/>
<dbReference type="AlphaFoldDB" id="A0A0W0HH27"/>
<dbReference type="Proteomes" id="UP000053048">
    <property type="component" value="Unassembled WGS sequence"/>
</dbReference>
<organism evidence="1 2">
    <name type="scientific">Pseudomonas viridiflava ICMP 13104</name>
    <dbReference type="NCBI Taxonomy" id="1198305"/>
    <lineage>
        <taxon>Bacteria</taxon>
        <taxon>Pseudomonadati</taxon>
        <taxon>Pseudomonadota</taxon>
        <taxon>Gammaproteobacteria</taxon>
        <taxon>Pseudomonadales</taxon>
        <taxon>Pseudomonadaceae</taxon>
        <taxon>Pseudomonas</taxon>
    </lineage>
</organism>
<dbReference type="SUPFAM" id="SSF48613">
    <property type="entry name" value="Heme oxygenase-like"/>
    <property type="match status" value="1"/>
</dbReference>
<dbReference type="Gene3D" id="1.20.910.10">
    <property type="entry name" value="Heme oxygenase-like"/>
    <property type="match status" value="1"/>
</dbReference>
<dbReference type="InterPro" id="IPR016084">
    <property type="entry name" value="Haem_Oase-like_multi-hlx"/>
</dbReference>
<evidence type="ECO:0000313" key="2">
    <source>
        <dbReference type="Proteomes" id="UP000053048"/>
    </source>
</evidence>